<comment type="similarity">
    <text evidence="1">Belongs to the CFA/CMAS family.</text>
</comment>
<dbReference type="InterPro" id="IPR029063">
    <property type="entry name" value="SAM-dependent_MTases_sf"/>
</dbReference>
<dbReference type="GO" id="GO:0008825">
    <property type="term" value="F:cyclopropane-fatty-acyl-phospholipid synthase activity"/>
    <property type="evidence" value="ECO:0007669"/>
    <property type="project" value="UniProtKB-EC"/>
</dbReference>
<dbReference type="PANTHER" id="PTHR43667:SF1">
    <property type="entry name" value="CYCLOPROPANE-FATTY-ACYL-PHOSPHOLIPID SYNTHASE"/>
    <property type="match status" value="1"/>
</dbReference>
<keyword evidence="2 7" id="KW-0489">Methyltransferase</keyword>
<dbReference type="AlphaFoldDB" id="A0A840YJ93"/>
<name>A0A840YJ93_9SPHN</name>
<evidence type="ECO:0000256" key="1">
    <source>
        <dbReference type="ARBA" id="ARBA00010815"/>
    </source>
</evidence>
<dbReference type="SUPFAM" id="SSF53335">
    <property type="entry name" value="S-adenosyl-L-methionine-dependent methyltransferases"/>
    <property type="match status" value="1"/>
</dbReference>
<evidence type="ECO:0000256" key="3">
    <source>
        <dbReference type="ARBA" id="ARBA00022679"/>
    </source>
</evidence>
<gene>
    <name evidence="7" type="ORF">FHT02_003476</name>
</gene>
<keyword evidence="5" id="KW-0443">Lipid metabolism</keyword>
<feature type="active site" evidence="6">
    <location>
        <position position="368"/>
    </location>
</feature>
<keyword evidence="4" id="KW-0949">S-adenosyl-L-methionine</keyword>
<dbReference type="GO" id="GO:0032259">
    <property type="term" value="P:methylation"/>
    <property type="evidence" value="ECO:0007669"/>
    <property type="project" value="UniProtKB-KW"/>
</dbReference>
<dbReference type="Pfam" id="PF02353">
    <property type="entry name" value="CMAS"/>
    <property type="match status" value="1"/>
</dbReference>
<comment type="caution">
    <text evidence="7">The sequence shown here is derived from an EMBL/GenBank/DDBJ whole genome shotgun (WGS) entry which is preliminary data.</text>
</comment>
<dbReference type="EMBL" id="JACIJF010000014">
    <property type="protein sequence ID" value="MBB5712219.1"/>
    <property type="molecule type" value="Genomic_DNA"/>
</dbReference>
<dbReference type="Gene3D" id="3.40.50.150">
    <property type="entry name" value="Vaccinia Virus protein VP39"/>
    <property type="match status" value="1"/>
</dbReference>
<keyword evidence="8" id="KW-1185">Reference proteome</keyword>
<dbReference type="RefSeq" id="WP_184090380.1">
    <property type="nucleotide sequence ID" value="NZ_JACIJF010000014.1"/>
</dbReference>
<evidence type="ECO:0000256" key="6">
    <source>
        <dbReference type="PIRSR" id="PIRSR003085-1"/>
    </source>
</evidence>
<evidence type="ECO:0000256" key="5">
    <source>
        <dbReference type="ARBA" id="ARBA00023098"/>
    </source>
</evidence>
<dbReference type="InterPro" id="IPR003333">
    <property type="entry name" value="CMAS"/>
</dbReference>
<reference evidence="7 8" key="1">
    <citation type="submission" date="2020-08" db="EMBL/GenBank/DDBJ databases">
        <title>Genomic Encyclopedia of Type Strains, Phase IV (KMG-IV): sequencing the most valuable type-strain genomes for metagenomic binning, comparative biology and taxonomic classification.</title>
        <authorList>
            <person name="Goeker M."/>
        </authorList>
    </citation>
    <scope>NUCLEOTIDE SEQUENCE [LARGE SCALE GENOMIC DNA]</scope>
    <source>
        <strain evidence="7 8">DSM 26736</strain>
    </source>
</reference>
<protein>
    <submittedName>
        <fullName evidence="7">Cyclopropane-fatty-acyl-phospholipid synthase</fullName>
        <ecNumber evidence="7">2.1.1.79</ecNumber>
    </submittedName>
</protein>
<dbReference type="EC" id="2.1.1.79" evidence="7"/>
<evidence type="ECO:0000256" key="2">
    <source>
        <dbReference type="ARBA" id="ARBA00022603"/>
    </source>
</evidence>
<evidence type="ECO:0000313" key="8">
    <source>
        <dbReference type="Proteomes" id="UP000527143"/>
    </source>
</evidence>
<proteinExistence type="inferred from homology"/>
<dbReference type="PANTHER" id="PTHR43667">
    <property type="entry name" value="CYCLOPROPANE-FATTY-ACYL-PHOSPHOLIPID SYNTHASE"/>
    <property type="match status" value="1"/>
</dbReference>
<keyword evidence="3 7" id="KW-0808">Transferase</keyword>
<dbReference type="Proteomes" id="UP000527143">
    <property type="component" value="Unassembled WGS sequence"/>
</dbReference>
<accession>A0A840YJ93</accession>
<dbReference type="InterPro" id="IPR050723">
    <property type="entry name" value="CFA/CMAS"/>
</dbReference>
<dbReference type="CDD" id="cd02440">
    <property type="entry name" value="AdoMet_MTases"/>
    <property type="match status" value="1"/>
</dbReference>
<evidence type="ECO:0000313" key="7">
    <source>
        <dbReference type="EMBL" id="MBB5712219.1"/>
    </source>
</evidence>
<organism evidence="7 8">
    <name type="scientific">Sphingomonas xinjiangensis</name>
    <dbReference type="NCBI Taxonomy" id="643568"/>
    <lineage>
        <taxon>Bacteria</taxon>
        <taxon>Pseudomonadati</taxon>
        <taxon>Pseudomonadota</taxon>
        <taxon>Alphaproteobacteria</taxon>
        <taxon>Sphingomonadales</taxon>
        <taxon>Sphingomonadaceae</taxon>
        <taxon>Sphingomonas</taxon>
    </lineage>
</organism>
<dbReference type="GO" id="GO:0008610">
    <property type="term" value="P:lipid biosynthetic process"/>
    <property type="evidence" value="ECO:0007669"/>
    <property type="project" value="InterPro"/>
</dbReference>
<dbReference type="PIRSF" id="PIRSF003085">
    <property type="entry name" value="CMAS"/>
    <property type="match status" value="1"/>
</dbReference>
<evidence type="ECO:0000256" key="4">
    <source>
        <dbReference type="ARBA" id="ARBA00022691"/>
    </source>
</evidence>
<sequence length="417" mass="46973">MALIDRFFTRAVKRGQLTVLRDGGASRTFGTPDPDLKPVSLRFGPGAERQILRDPSLGAAEAFMDGKLTLEEGEILDLLMLMTENNRWEEGRTALDPKPIQRLVGKAAHWLGRRNMARSAKRNVAHHYDLSATLYDLFLDKDRQYSCAYFTDPSNSLEQAQADKKAHIVAKLAIQPGMKVLDIGCGWGGMALYIHEKTGAEVLGITLSEEQLKVARERAVAAGVADKVKFELIDYRALSGQFDRIVSVGMFEHVGTPQYRTFFAKVRALLTPEGVMLLHTIGRAGAPGYTDAFTLKYIFPGGYIPALSEIAQGYEGMKMFATDIEVLRLHYAYTLKAWYERTVAARNEIVALYDERFYRMWTFYLAGCFVSFWNGGLVNYQLQFSRSRHALPITRDYMAQAEEALREDDAVPQLRRA</sequence>